<proteinExistence type="predicted"/>
<dbReference type="Proteomes" id="UP001652700">
    <property type="component" value="Unplaced"/>
</dbReference>
<reference evidence="4" key="1">
    <citation type="submission" date="2025-04" db="UniProtKB">
        <authorList>
            <consortium name="RefSeq"/>
        </authorList>
    </citation>
    <scope>IDENTIFICATION</scope>
    <source>
        <tissue evidence="4">Whole insect</tissue>
    </source>
</reference>
<dbReference type="GeneID" id="114340797"/>
<reference evidence="2" key="2">
    <citation type="submission" date="2025-05" db="UniProtKB">
        <authorList>
            <consortium name="EnsemblMetazoa"/>
        </authorList>
    </citation>
    <scope>IDENTIFICATION</scope>
</reference>
<dbReference type="OrthoDB" id="6784577at2759"/>
<gene>
    <name evidence="4" type="primary">LOC114340797</name>
</gene>
<evidence type="ECO:0000313" key="3">
    <source>
        <dbReference type="Proteomes" id="UP001652700"/>
    </source>
</evidence>
<evidence type="ECO:0000313" key="2">
    <source>
        <dbReference type="EnsemblMetazoa" id="XP_028147372.1"/>
    </source>
</evidence>
<organism evidence="4">
    <name type="scientific">Diabrotica virgifera virgifera</name>
    <name type="common">western corn rootworm</name>
    <dbReference type="NCBI Taxonomy" id="50390"/>
    <lineage>
        <taxon>Eukaryota</taxon>
        <taxon>Metazoa</taxon>
        <taxon>Ecdysozoa</taxon>
        <taxon>Arthropoda</taxon>
        <taxon>Hexapoda</taxon>
        <taxon>Insecta</taxon>
        <taxon>Pterygota</taxon>
        <taxon>Neoptera</taxon>
        <taxon>Endopterygota</taxon>
        <taxon>Coleoptera</taxon>
        <taxon>Polyphaga</taxon>
        <taxon>Cucujiformia</taxon>
        <taxon>Chrysomeloidea</taxon>
        <taxon>Chrysomelidae</taxon>
        <taxon>Galerucinae</taxon>
        <taxon>Diabroticina</taxon>
        <taxon>Diabroticites</taxon>
        <taxon>Diabrotica</taxon>
    </lineage>
</organism>
<dbReference type="KEGG" id="dvv:114340797"/>
<dbReference type="RefSeq" id="XP_028147372.1">
    <property type="nucleotide sequence ID" value="XM_028291571.1"/>
</dbReference>
<accession>A0A6P7GN10</accession>
<evidence type="ECO:0000256" key="1">
    <source>
        <dbReference type="SAM" id="SignalP"/>
    </source>
</evidence>
<dbReference type="AlphaFoldDB" id="A0A6P7GN10"/>
<protein>
    <submittedName>
        <fullName evidence="4">Uncharacterized protein LOC114340797</fullName>
    </submittedName>
</protein>
<sequence>MFKIIVLFALLAFVAAEPSGVLLGAPLATSYNYRADLISRPVLAAYTSPIVAAPVLQKVVAAPVATSYTSRVDAIRSPLLAAYTPAIHPW</sequence>
<dbReference type="InParanoid" id="A0A6P7GN10"/>
<feature type="signal peptide" evidence="1">
    <location>
        <begin position="1"/>
        <end position="16"/>
    </location>
</feature>
<name>A0A6P7GN10_DIAVI</name>
<feature type="chain" id="PRO_5027804480" evidence="1">
    <location>
        <begin position="17"/>
        <end position="90"/>
    </location>
</feature>
<dbReference type="EnsemblMetazoa" id="XM_028291571.2">
    <property type="protein sequence ID" value="XP_028147372.1"/>
    <property type="gene ID" value="LOC114340797"/>
</dbReference>
<keyword evidence="1" id="KW-0732">Signal</keyword>
<evidence type="ECO:0000313" key="4">
    <source>
        <dbReference type="RefSeq" id="XP_028147372.1"/>
    </source>
</evidence>
<keyword evidence="3" id="KW-1185">Reference proteome</keyword>